<accession>A0A9D1F4W3</accession>
<evidence type="ECO:0000256" key="3">
    <source>
        <dbReference type="ARBA" id="ARBA00022552"/>
    </source>
</evidence>
<comment type="similarity">
    <text evidence="1 9">Belongs to the endoribonuclease YbeY family.</text>
</comment>
<comment type="function">
    <text evidence="9">Single strand-specific metallo-endoribonuclease involved in late-stage 70S ribosome quality control and in maturation of the 3' terminus of the 16S rRNA.</text>
</comment>
<comment type="cofactor">
    <cofactor evidence="9">
        <name>Zn(2+)</name>
        <dbReference type="ChEBI" id="CHEBI:29105"/>
    </cofactor>
    <text evidence="9">Binds 1 zinc ion.</text>
</comment>
<feature type="binding site" evidence="9">
    <location>
        <position position="132"/>
    </location>
    <ligand>
        <name>Zn(2+)</name>
        <dbReference type="ChEBI" id="CHEBI:29105"/>
        <note>catalytic</note>
    </ligand>
</feature>
<dbReference type="Gene3D" id="3.40.390.30">
    <property type="entry name" value="Metalloproteases ('zincins'), catalytic domain"/>
    <property type="match status" value="1"/>
</dbReference>
<dbReference type="Proteomes" id="UP000823927">
    <property type="component" value="Unassembled WGS sequence"/>
</dbReference>
<sequence length="166" mass="19218">MTLNIERETAIPEGLDYKKIIEDVVNAALEFEDCPYEVELNVILTSNDEIAMINRDYRDLYQPTDVLSFPMVEYVAPGDFSCLDDYDAEDYFNPESGELMLGDIIISMDKVLEQAEKYGHSRERELGFLVAHSMLHLFGYDHMEPEETEAMEVKQRDILNLVHLTR</sequence>
<keyword evidence="4 9" id="KW-0540">Nuclease</keyword>
<keyword evidence="9" id="KW-0963">Cytoplasm</keyword>
<reference evidence="10" key="2">
    <citation type="journal article" date="2021" name="PeerJ">
        <title>Extensive microbial diversity within the chicken gut microbiome revealed by metagenomics and culture.</title>
        <authorList>
            <person name="Gilroy R."/>
            <person name="Ravi A."/>
            <person name="Getino M."/>
            <person name="Pursley I."/>
            <person name="Horton D.L."/>
            <person name="Alikhan N.F."/>
            <person name="Baker D."/>
            <person name="Gharbi K."/>
            <person name="Hall N."/>
            <person name="Watson M."/>
            <person name="Adriaenssens E.M."/>
            <person name="Foster-Nyarko E."/>
            <person name="Jarju S."/>
            <person name="Secka A."/>
            <person name="Antonio M."/>
            <person name="Oren A."/>
            <person name="Chaudhuri R.R."/>
            <person name="La Ragione R."/>
            <person name="Hildebrand F."/>
            <person name="Pallen M.J."/>
        </authorList>
    </citation>
    <scope>NUCLEOTIDE SEQUENCE</scope>
    <source>
        <strain evidence="10">CHK178-757</strain>
    </source>
</reference>
<dbReference type="PANTHER" id="PTHR46986:SF1">
    <property type="entry name" value="ENDORIBONUCLEASE YBEY, CHLOROPLASTIC"/>
    <property type="match status" value="1"/>
</dbReference>
<dbReference type="PANTHER" id="PTHR46986">
    <property type="entry name" value="ENDORIBONUCLEASE YBEY, CHLOROPLASTIC"/>
    <property type="match status" value="1"/>
</dbReference>
<dbReference type="SUPFAM" id="SSF55486">
    <property type="entry name" value="Metalloproteases ('zincins'), catalytic domain"/>
    <property type="match status" value="1"/>
</dbReference>
<keyword evidence="7 9" id="KW-0378">Hydrolase</keyword>
<dbReference type="GO" id="GO:0005737">
    <property type="term" value="C:cytoplasm"/>
    <property type="evidence" value="ECO:0007669"/>
    <property type="project" value="UniProtKB-SubCell"/>
</dbReference>
<evidence type="ECO:0000256" key="9">
    <source>
        <dbReference type="HAMAP-Rule" id="MF_00009"/>
    </source>
</evidence>
<comment type="caution">
    <text evidence="10">The sequence shown here is derived from an EMBL/GenBank/DDBJ whole genome shotgun (WGS) entry which is preliminary data.</text>
</comment>
<evidence type="ECO:0000256" key="6">
    <source>
        <dbReference type="ARBA" id="ARBA00022759"/>
    </source>
</evidence>
<dbReference type="GO" id="GO:0004521">
    <property type="term" value="F:RNA endonuclease activity"/>
    <property type="evidence" value="ECO:0007669"/>
    <property type="project" value="UniProtKB-UniRule"/>
</dbReference>
<dbReference type="PROSITE" id="PS01306">
    <property type="entry name" value="UPF0054"/>
    <property type="match status" value="1"/>
</dbReference>
<dbReference type="InterPro" id="IPR020549">
    <property type="entry name" value="YbeY_CS"/>
</dbReference>
<comment type="subcellular location">
    <subcellularLocation>
        <location evidence="9">Cytoplasm</location>
    </subcellularLocation>
</comment>
<dbReference type="EMBL" id="DVIT01000030">
    <property type="protein sequence ID" value="HIS47586.1"/>
    <property type="molecule type" value="Genomic_DNA"/>
</dbReference>
<dbReference type="GO" id="GO:0006364">
    <property type="term" value="P:rRNA processing"/>
    <property type="evidence" value="ECO:0007669"/>
    <property type="project" value="UniProtKB-UniRule"/>
</dbReference>
<keyword evidence="3 9" id="KW-0698">rRNA processing</keyword>
<evidence type="ECO:0000256" key="5">
    <source>
        <dbReference type="ARBA" id="ARBA00022723"/>
    </source>
</evidence>
<dbReference type="InterPro" id="IPR023091">
    <property type="entry name" value="MetalPrtase_cat_dom_sf_prd"/>
</dbReference>
<keyword evidence="5 9" id="KW-0479">Metal-binding</keyword>
<organism evidence="10 11">
    <name type="scientific">Candidatus Scybalocola faecigallinarum</name>
    <dbReference type="NCBI Taxonomy" id="2840941"/>
    <lineage>
        <taxon>Bacteria</taxon>
        <taxon>Bacillati</taxon>
        <taxon>Bacillota</taxon>
        <taxon>Clostridia</taxon>
        <taxon>Lachnospirales</taxon>
        <taxon>Lachnospiraceae</taxon>
        <taxon>Lachnospiraceae incertae sedis</taxon>
        <taxon>Candidatus Scybalocola (ex Gilroy et al. 2021)</taxon>
    </lineage>
</organism>
<feature type="binding site" evidence="9">
    <location>
        <position position="136"/>
    </location>
    <ligand>
        <name>Zn(2+)</name>
        <dbReference type="ChEBI" id="CHEBI:29105"/>
        <note>catalytic</note>
    </ligand>
</feature>
<dbReference type="InterPro" id="IPR002036">
    <property type="entry name" value="YbeY"/>
</dbReference>
<dbReference type="EC" id="3.1.-.-" evidence="9"/>
<evidence type="ECO:0000256" key="8">
    <source>
        <dbReference type="ARBA" id="ARBA00022833"/>
    </source>
</evidence>
<protein>
    <recommendedName>
        <fullName evidence="9">Endoribonuclease YbeY</fullName>
        <ecNumber evidence="9">3.1.-.-</ecNumber>
    </recommendedName>
</protein>
<reference evidence="10" key="1">
    <citation type="submission" date="2020-10" db="EMBL/GenBank/DDBJ databases">
        <authorList>
            <person name="Gilroy R."/>
        </authorList>
    </citation>
    <scope>NUCLEOTIDE SEQUENCE</scope>
    <source>
        <strain evidence="10">CHK178-757</strain>
    </source>
</reference>
<evidence type="ECO:0000256" key="2">
    <source>
        <dbReference type="ARBA" id="ARBA00022517"/>
    </source>
</evidence>
<feature type="binding site" evidence="9">
    <location>
        <position position="142"/>
    </location>
    <ligand>
        <name>Zn(2+)</name>
        <dbReference type="ChEBI" id="CHEBI:29105"/>
        <note>catalytic</note>
    </ligand>
</feature>
<evidence type="ECO:0000313" key="10">
    <source>
        <dbReference type="EMBL" id="HIS47586.1"/>
    </source>
</evidence>
<keyword evidence="2 9" id="KW-0690">Ribosome biogenesis</keyword>
<gene>
    <name evidence="9 10" type="primary">ybeY</name>
    <name evidence="10" type="ORF">IAB46_08550</name>
</gene>
<keyword evidence="8 9" id="KW-0862">Zinc</keyword>
<evidence type="ECO:0000256" key="7">
    <source>
        <dbReference type="ARBA" id="ARBA00022801"/>
    </source>
</evidence>
<dbReference type="Pfam" id="PF02130">
    <property type="entry name" value="YbeY"/>
    <property type="match status" value="1"/>
</dbReference>
<proteinExistence type="inferred from homology"/>
<dbReference type="AlphaFoldDB" id="A0A9D1F4W3"/>
<evidence type="ECO:0000313" key="11">
    <source>
        <dbReference type="Proteomes" id="UP000823927"/>
    </source>
</evidence>
<evidence type="ECO:0000256" key="4">
    <source>
        <dbReference type="ARBA" id="ARBA00022722"/>
    </source>
</evidence>
<dbReference type="NCBIfam" id="TIGR00043">
    <property type="entry name" value="rRNA maturation RNase YbeY"/>
    <property type="match status" value="1"/>
</dbReference>
<name>A0A9D1F4W3_9FIRM</name>
<dbReference type="GO" id="GO:0008270">
    <property type="term" value="F:zinc ion binding"/>
    <property type="evidence" value="ECO:0007669"/>
    <property type="project" value="UniProtKB-UniRule"/>
</dbReference>
<keyword evidence="6 9" id="KW-0255">Endonuclease</keyword>
<dbReference type="HAMAP" id="MF_00009">
    <property type="entry name" value="Endoribonucl_YbeY"/>
    <property type="match status" value="1"/>
</dbReference>
<dbReference type="GO" id="GO:0004222">
    <property type="term" value="F:metalloendopeptidase activity"/>
    <property type="evidence" value="ECO:0007669"/>
    <property type="project" value="InterPro"/>
</dbReference>
<evidence type="ECO:0000256" key="1">
    <source>
        <dbReference type="ARBA" id="ARBA00010875"/>
    </source>
</evidence>